<evidence type="ECO:0008006" key="3">
    <source>
        <dbReference type="Google" id="ProtNLM"/>
    </source>
</evidence>
<gene>
    <name evidence="1" type="ORF">ACFQZQ_11130</name>
</gene>
<dbReference type="Proteomes" id="UP001597090">
    <property type="component" value="Unassembled WGS sequence"/>
</dbReference>
<name>A0ABW2YNP9_9GAMM</name>
<dbReference type="EMBL" id="JBHTIH010000004">
    <property type="protein sequence ID" value="MFD0739835.1"/>
    <property type="molecule type" value="Genomic_DNA"/>
</dbReference>
<reference evidence="2" key="1">
    <citation type="journal article" date="2019" name="Int. J. Syst. Evol. Microbiol.">
        <title>The Global Catalogue of Microorganisms (GCM) 10K type strain sequencing project: providing services to taxonomists for standard genome sequencing and annotation.</title>
        <authorList>
            <consortium name="The Broad Institute Genomics Platform"/>
            <consortium name="The Broad Institute Genome Sequencing Center for Infectious Disease"/>
            <person name="Wu L."/>
            <person name="Ma J."/>
        </authorList>
    </citation>
    <scope>NUCLEOTIDE SEQUENCE [LARGE SCALE GENOMIC DNA]</scope>
    <source>
        <strain evidence="2">CCUG 55491</strain>
    </source>
</reference>
<proteinExistence type="predicted"/>
<comment type="caution">
    <text evidence="1">The sequence shown here is derived from an EMBL/GenBank/DDBJ whole genome shotgun (WGS) entry which is preliminary data.</text>
</comment>
<evidence type="ECO:0000313" key="2">
    <source>
        <dbReference type="Proteomes" id="UP001597090"/>
    </source>
</evidence>
<organism evidence="1 2">
    <name type="scientific">Lysobacter koreensis</name>
    <dbReference type="NCBI Taxonomy" id="266122"/>
    <lineage>
        <taxon>Bacteria</taxon>
        <taxon>Pseudomonadati</taxon>
        <taxon>Pseudomonadota</taxon>
        <taxon>Gammaproteobacteria</taxon>
        <taxon>Lysobacterales</taxon>
        <taxon>Lysobacteraceae</taxon>
        <taxon>Lysobacter</taxon>
    </lineage>
</organism>
<accession>A0ABW2YNP9</accession>
<dbReference type="RefSeq" id="WP_386812863.1">
    <property type="nucleotide sequence ID" value="NZ_JBHTIH010000004.1"/>
</dbReference>
<evidence type="ECO:0000313" key="1">
    <source>
        <dbReference type="EMBL" id="MFD0739835.1"/>
    </source>
</evidence>
<keyword evidence="2" id="KW-1185">Reference proteome</keyword>
<protein>
    <recommendedName>
        <fullName evidence="3">STAS/SEC14 domain-containing protein</fullName>
    </recommendedName>
</protein>
<sequence length="121" mass="13854">MAYEVKKDEQLEMVDVRYSDRVPVAERVLALDETLEILRATEIRRILIDYDRARLPDDPIPTQSGFATLIATNAELKRCRIAFVGRAGHTFNIAVENMSSARGYSFERFFDRDSALAWLLA</sequence>